<dbReference type="InterPro" id="IPR002938">
    <property type="entry name" value="FAD-bd"/>
</dbReference>
<protein>
    <submittedName>
        <fullName evidence="4">FAD-dependent oxidoreductase</fullName>
    </submittedName>
</protein>
<dbReference type="RefSeq" id="WP_240627729.1">
    <property type="nucleotide sequence ID" value="NZ_AZSP01000219.1"/>
</dbReference>
<dbReference type="PANTHER" id="PTHR43747">
    <property type="entry name" value="FAD-BINDING PROTEIN"/>
    <property type="match status" value="1"/>
</dbReference>
<dbReference type="Proteomes" id="UP000245992">
    <property type="component" value="Unassembled WGS sequence"/>
</dbReference>
<dbReference type="AlphaFoldDB" id="A0A2T7T577"/>
<keyword evidence="1" id="KW-0560">Oxidoreductase</keyword>
<comment type="caution">
    <text evidence="4">The sequence shown here is derived from an EMBL/GenBank/DDBJ whole genome shotgun (WGS) entry which is preliminary data.</text>
</comment>
<dbReference type="InterPro" id="IPR050816">
    <property type="entry name" value="Flavin-dep_Halogenase_NPB"/>
</dbReference>
<dbReference type="PANTHER" id="PTHR43747:SF5">
    <property type="entry name" value="FAD-BINDING DOMAIN-CONTAINING PROTEIN"/>
    <property type="match status" value="1"/>
</dbReference>
<organism evidence="4 5">
    <name type="scientific">Streptomyces scopuliridis RB72</name>
    <dbReference type="NCBI Taxonomy" id="1440053"/>
    <lineage>
        <taxon>Bacteria</taxon>
        <taxon>Bacillati</taxon>
        <taxon>Actinomycetota</taxon>
        <taxon>Actinomycetes</taxon>
        <taxon>Kitasatosporales</taxon>
        <taxon>Streptomycetaceae</taxon>
        <taxon>Streptomyces</taxon>
    </lineage>
</organism>
<evidence type="ECO:0000256" key="2">
    <source>
        <dbReference type="ARBA" id="ARBA00038396"/>
    </source>
</evidence>
<evidence type="ECO:0000313" key="4">
    <source>
        <dbReference type="EMBL" id="PVE10268.1"/>
    </source>
</evidence>
<dbReference type="STRING" id="1440053.GCA_000718095_00507"/>
<gene>
    <name evidence="4" type="ORF">Y717_35175</name>
</gene>
<dbReference type="PRINTS" id="PR00420">
    <property type="entry name" value="RNGMNOXGNASE"/>
</dbReference>
<proteinExistence type="inferred from homology"/>
<sequence>MSDLPRKDSKHKPSDQYDVAILGSGMAGGMLGAVLARNGVKVLLLDAGTHPRFAVGESTIPYTSGMTRLIADRYQVPELKALSSFKGIRKEVSRNCGQKQNFGFVYHREGRPQNPAEVNQLVVPSAIRTETHLFRQDIDAYLFHLAVKYGAVPQLATRIADIEIDPDSGAVLRTEAGKEFRASYVVDGSGFRSPLAEKFGLRETPTRARTHSRSLFTHMVGVRPYDRSPNGRQHKQPNPWHNGTLHHVFDGGWLWVIPFDNHEDSLNPLCSVGLTLDPRVFPKGEATGEQEFDDFLKRFPEIAWQFDGAKAVRPWVSTGRLQYSAKQVVGERFCLTSHAAGFIDALYSRGLTNTMELVNALGWRLIAASRDGDWSLERFSYLENLQQGLFDFHDNLVYSSFVGFRDYELWNAVNRTWMLGTMLGNVMLEDAYYRYDTTGDTQVFLDLEQSKHPGSPLPVSAGFNEMGILTRDLCESVEEGTVTPGEAAKRILRHIEQADFIAPSFRLGIESTRCFAMSPGKMAMNAVWSRREAPPEIGPRMINASKGLVRTRLRDLR</sequence>
<dbReference type="EMBL" id="AZSP01000219">
    <property type="protein sequence ID" value="PVE10268.1"/>
    <property type="molecule type" value="Genomic_DNA"/>
</dbReference>
<feature type="domain" description="FAD-binding" evidence="3">
    <location>
        <begin position="17"/>
        <end position="210"/>
    </location>
</feature>
<dbReference type="Pfam" id="PF01494">
    <property type="entry name" value="FAD_binding_3"/>
    <property type="match status" value="1"/>
</dbReference>
<dbReference type="SUPFAM" id="SSF51905">
    <property type="entry name" value="FAD/NAD(P)-binding domain"/>
    <property type="match status" value="1"/>
</dbReference>
<keyword evidence="5" id="KW-1185">Reference proteome</keyword>
<reference evidence="4 5" key="1">
    <citation type="submission" date="2013-12" db="EMBL/GenBank/DDBJ databases">
        <title>Annotated genome of Streptomyces scopuliridis.</title>
        <authorList>
            <person name="Olson J.B."/>
        </authorList>
    </citation>
    <scope>NUCLEOTIDE SEQUENCE [LARGE SCALE GENOMIC DNA]</scope>
    <source>
        <strain evidence="4 5">RB72</strain>
    </source>
</reference>
<evidence type="ECO:0000256" key="1">
    <source>
        <dbReference type="ARBA" id="ARBA00023002"/>
    </source>
</evidence>
<dbReference type="Gene3D" id="3.50.50.60">
    <property type="entry name" value="FAD/NAD(P)-binding domain"/>
    <property type="match status" value="1"/>
</dbReference>
<evidence type="ECO:0000313" key="5">
    <source>
        <dbReference type="Proteomes" id="UP000245992"/>
    </source>
</evidence>
<dbReference type="GO" id="GO:0016491">
    <property type="term" value="F:oxidoreductase activity"/>
    <property type="evidence" value="ECO:0007669"/>
    <property type="project" value="UniProtKB-KW"/>
</dbReference>
<comment type="similarity">
    <text evidence="2">Belongs to the flavin-dependent halogenase family. Bacterial tryptophan halogenase subfamily.</text>
</comment>
<evidence type="ECO:0000259" key="3">
    <source>
        <dbReference type="Pfam" id="PF01494"/>
    </source>
</evidence>
<accession>A0A2T7T577</accession>
<name>A0A2T7T577_9ACTN</name>
<dbReference type="GO" id="GO:0071949">
    <property type="term" value="F:FAD binding"/>
    <property type="evidence" value="ECO:0007669"/>
    <property type="project" value="InterPro"/>
</dbReference>
<dbReference type="InterPro" id="IPR036188">
    <property type="entry name" value="FAD/NAD-bd_sf"/>
</dbReference>